<protein>
    <submittedName>
        <fullName evidence="1">Uncharacterized protein</fullName>
    </submittedName>
</protein>
<proteinExistence type="predicted"/>
<reference evidence="1 2" key="1">
    <citation type="submission" date="2016-03" db="EMBL/GenBank/DDBJ databases">
        <authorList>
            <person name="Montgomery M.T."/>
            <person name="Guerrero C.A."/>
            <person name="Mavrich T.N."/>
            <person name="Pope W.H."/>
            <person name="Garlena R.A."/>
            <person name="Russell D.A."/>
            <person name="Jacobs-Sera D."/>
            <person name="Hendrix R.W."/>
            <person name="Hatfull G.F."/>
        </authorList>
    </citation>
    <scope>NUCLEOTIDE SEQUENCE [LARGE SCALE GENOMIC DNA]</scope>
</reference>
<dbReference type="RefSeq" id="YP_009276517.1">
    <property type="nucleotide sequence ID" value="NC_030941.1"/>
</dbReference>
<dbReference type="EMBL" id="KU998239">
    <property type="protein sequence ID" value="ANA85764.1"/>
    <property type="molecule type" value="Genomic_DNA"/>
</dbReference>
<dbReference type="Proteomes" id="UP000203169">
    <property type="component" value="Segment"/>
</dbReference>
<organism evidence="1 2">
    <name type="scientific">Gordonia phage Cozz</name>
    <dbReference type="NCBI Taxonomy" id="1838066"/>
    <lineage>
        <taxon>Viruses</taxon>
        <taxon>Duplodnaviria</taxon>
        <taxon>Heunggongvirae</taxon>
        <taxon>Uroviricota</taxon>
        <taxon>Caudoviricetes</taxon>
        <taxon>Emalynvirus</taxon>
        <taxon>Emalynvirus cozz</taxon>
    </lineage>
</organism>
<gene>
    <name evidence="1" type="primary">58</name>
    <name evidence="1" type="ORF">PBI_COZZ_58</name>
</gene>
<evidence type="ECO:0000313" key="2">
    <source>
        <dbReference type="Proteomes" id="UP000203169"/>
    </source>
</evidence>
<name>A0A160DFX1_9CAUD</name>
<keyword evidence="2" id="KW-1185">Reference proteome</keyword>
<dbReference type="OrthoDB" id="33026at10239"/>
<accession>A0A160DFX1</accession>
<dbReference type="KEGG" id="vg:28802834"/>
<dbReference type="GeneID" id="28802834"/>
<evidence type="ECO:0000313" key="1">
    <source>
        <dbReference type="EMBL" id="ANA85764.1"/>
    </source>
</evidence>
<sequence length="107" mass="12418">MEERTRAHAIVREAFSATPHDISAYDLYDLVVNRRGISEPVYRRAKKDMGLESYRIGKRWWFKNPEKTLVTSLEDDLEKVLAPLARGVEWEDFLAAAKVALKRVRSL</sequence>